<feature type="compositionally biased region" description="Polar residues" evidence="1">
    <location>
        <begin position="170"/>
        <end position="188"/>
    </location>
</feature>
<sequence>MSGTQISELFDTNTPRPSTLPKSLAFTDSFLPSTSSKLPFSVFQRDRNPNHEEDLGFDHLFKSSRYSESEDDDIHSSRSPHTEAVQQATFHAHNSHNIQGDNPLYNVNTYGSSTGMGYGHYDNYSCAKRGPVTTERPTTVSGRDMGKARNCNPLCQTGTGARPSHKPNRDTTSTATRMKSRQATNTSRMPVIPNHDQTPPRQPIVPPQAIQPQPTYINYDGFDSDTGEPLPEHKGRGPSRGTVQPPATQRTNSEHCAKSSARSSPVTSGGNSGSDDLQLSLNKREASNRPNNDIIATRTTTRHAANIHPTASRPATPNGQTSQGVHTGRLPAPKSNKPTTVRTARTGPPQAVNGDLEKPLPPDPFSERPVTEILYSFHDDSTGAAAQSPFTRTPRQKSQDPKDRYHCHICTPKTFDELLLRLSVDPTQANSQLCPLNVKCPKYEDACVNVPISVERDQILQLEVSRNDDHRRIDDILSRLEGVNLRRMRVVQLKITFNVSGYTPAELHFGVNEEVQQSLRSNLRRYLKGIHYNWIQQHGFPKLSTLLKMPAQGFSGKRLYKLNVERLPVSLEVCIDTNFMDKMSTK</sequence>
<organism evidence="2 3">
    <name type="scientific">Panaeolus cyanescens</name>
    <dbReference type="NCBI Taxonomy" id="181874"/>
    <lineage>
        <taxon>Eukaryota</taxon>
        <taxon>Fungi</taxon>
        <taxon>Dikarya</taxon>
        <taxon>Basidiomycota</taxon>
        <taxon>Agaricomycotina</taxon>
        <taxon>Agaricomycetes</taxon>
        <taxon>Agaricomycetidae</taxon>
        <taxon>Agaricales</taxon>
        <taxon>Agaricineae</taxon>
        <taxon>Galeropsidaceae</taxon>
        <taxon>Panaeolus</taxon>
    </lineage>
</organism>
<accession>A0A409VIQ1</accession>
<dbReference type="AlphaFoldDB" id="A0A409VIQ1"/>
<feature type="compositionally biased region" description="Polar residues" evidence="1">
    <location>
        <begin position="241"/>
        <end position="251"/>
    </location>
</feature>
<proteinExistence type="predicted"/>
<dbReference type="Proteomes" id="UP000284842">
    <property type="component" value="Unassembled WGS sequence"/>
</dbReference>
<feature type="compositionally biased region" description="Polar residues" evidence="1">
    <location>
        <begin position="260"/>
        <end position="281"/>
    </location>
</feature>
<feature type="region of interest" description="Disordered" evidence="1">
    <location>
        <begin position="382"/>
        <end position="404"/>
    </location>
</feature>
<feature type="region of interest" description="Disordered" evidence="1">
    <location>
        <begin position="130"/>
        <end position="363"/>
    </location>
</feature>
<gene>
    <name evidence="2" type="ORF">CVT24_000212</name>
</gene>
<feature type="compositionally biased region" description="Low complexity" evidence="1">
    <location>
        <begin position="294"/>
        <end position="308"/>
    </location>
</feature>
<evidence type="ECO:0000313" key="3">
    <source>
        <dbReference type="Proteomes" id="UP000284842"/>
    </source>
</evidence>
<name>A0A409VIQ1_9AGAR</name>
<protein>
    <submittedName>
        <fullName evidence="2">Uncharacterized protein</fullName>
    </submittedName>
</protein>
<evidence type="ECO:0000313" key="2">
    <source>
        <dbReference type="EMBL" id="PPQ66097.1"/>
    </source>
</evidence>
<comment type="caution">
    <text evidence="2">The sequence shown here is derived from an EMBL/GenBank/DDBJ whole genome shotgun (WGS) entry which is preliminary data.</text>
</comment>
<feature type="compositionally biased region" description="Polar residues" evidence="1">
    <location>
        <begin position="313"/>
        <end position="325"/>
    </location>
</feature>
<dbReference type="InParanoid" id="A0A409VIQ1"/>
<dbReference type="EMBL" id="NHTK01006051">
    <property type="protein sequence ID" value="PPQ66097.1"/>
    <property type="molecule type" value="Genomic_DNA"/>
</dbReference>
<keyword evidence="3" id="KW-1185">Reference proteome</keyword>
<evidence type="ECO:0000256" key="1">
    <source>
        <dbReference type="SAM" id="MobiDB-lite"/>
    </source>
</evidence>
<feature type="compositionally biased region" description="Polar residues" evidence="1">
    <location>
        <begin position="384"/>
        <end position="393"/>
    </location>
</feature>
<reference evidence="2 3" key="1">
    <citation type="journal article" date="2018" name="Evol. Lett.">
        <title>Horizontal gene cluster transfer increased hallucinogenic mushroom diversity.</title>
        <authorList>
            <person name="Reynolds H.T."/>
            <person name="Vijayakumar V."/>
            <person name="Gluck-Thaler E."/>
            <person name="Korotkin H.B."/>
            <person name="Matheny P.B."/>
            <person name="Slot J.C."/>
        </authorList>
    </citation>
    <scope>NUCLEOTIDE SEQUENCE [LARGE SCALE GENOMIC DNA]</scope>
    <source>
        <strain evidence="2 3">2629</strain>
    </source>
</reference>